<sequence>MKTLNILTFALAALIFTACGDPSRMADEDKPKDRLAEEILALEGTLKKQMDNPTIDTASAVSLIIKSDLFADRFQQDSLTPHFLFKSGAVARGIGQYEKAIDLWDRVVTVYPDFEKVPESLFFQGFTYDNDLENMPKAEEKYEAFLQQFPKHPIAKDAKMLLAVVQSGKSANEVVKEFQQNNQATE</sequence>
<dbReference type="PROSITE" id="PS51257">
    <property type="entry name" value="PROKAR_LIPOPROTEIN"/>
    <property type="match status" value="1"/>
</dbReference>
<feature type="repeat" description="TPR" evidence="1">
    <location>
        <begin position="81"/>
        <end position="114"/>
    </location>
</feature>
<name>A0A098SAS7_9BACT</name>
<dbReference type="InterPro" id="IPR011990">
    <property type="entry name" value="TPR-like_helical_dom_sf"/>
</dbReference>
<evidence type="ECO:0000256" key="1">
    <source>
        <dbReference type="PROSITE-ProRule" id="PRU00339"/>
    </source>
</evidence>
<comment type="caution">
    <text evidence="3">The sequence shown here is derived from an EMBL/GenBank/DDBJ whole genome shotgun (WGS) entry which is preliminary data.</text>
</comment>
<protein>
    <recommendedName>
        <fullName evidence="5">Outer membrane lipoprotein BamD-like domain-containing protein</fullName>
    </recommendedName>
</protein>
<proteinExistence type="predicted"/>
<dbReference type="OrthoDB" id="1494350at2"/>
<dbReference type="Gene3D" id="1.25.40.10">
    <property type="entry name" value="Tetratricopeptide repeat domain"/>
    <property type="match status" value="1"/>
</dbReference>
<feature type="chain" id="PRO_5005417277" description="Outer membrane lipoprotein BamD-like domain-containing protein" evidence="2">
    <location>
        <begin position="21"/>
        <end position="186"/>
    </location>
</feature>
<dbReference type="AlphaFoldDB" id="A0A098SAS7"/>
<evidence type="ECO:0000313" key="3">
    <source>
        <dbReference type="EMBL" id="KGE89220.1"/>
    </source>
</evidence>
<accession>A0A098SAS7</accession>
<dbReference type="Pfam" id="PF13174">
    <property type="entry name" value="TPR_6"/>
    <property type="match status" value="1"/>
</dbReference>
<evidence type="ECO:0008006" key="5">
    <source>
        <dbReference type="Google" id="ProtNLM"/>
    </source>
</evidence>
<evidence type="ECO:0000313" key="4">
    <source>
        <dbReference type="Proteomes" id="UP000029736"/>
    </source>
</evidence>
<dbReference type="RefSeq" id="WP_044217163.1">
    <property type="nucleotide sequence ID" value="NZ_JBKAGJ010000001.1"/>
</dbReference>
<dbReference type="SUPFAM" id="SSF48452">
    <property type="entry name" value="TPR-like"/>
    <property type="match status" value="1"/>
</dbReference>
<keyword evidence="1" id="KW-0802">TPR repeat</keyword>
<organism evidence="3 4">
    <name type="scientific">Phaeodactylibacter xiamenensis</name>
    <dbReference type="NCBI Taxonomy" id="1524460"/>
    <lineage>
        <taxon>Bacteria</taxon>
        <taxon>Pseudomonadati</taxon>
        <taxon>Bacteroidota</taxon>
        <taxon>Saprospiria</taxon>
        <taxon>Saprospirales</taxon>
        <taxon>Haliscomenobacteraceae</taxon>
        <taxon>Phaeodactylibacter</taxon>
    </lineage>
</organism>
<reference evidence="3 4" key="1">
    <citation type="journal article" date="2014" name="Int. J. Syst. Evol. Microbiol.">
        <title>Phaeodactylibacter xiamenensis gen. nov., sp. nov., a member of the family Saprospiraceae isolated from the marine alga Phaeodactylum tricornutum.</title>
        <authorList>
            <person name="Chen Z.Jr."/>
            <person name="Lei X."/>
            <person name="Lai Q."/>
            <person name="Li Y."/>
            <person name="Zhang B."/>
            <person name="Zhang J."/>
            <person name="Zhang H."/>
            <person name="Yang L."/>
            <person name="Zheng W."/>
            <person name="Tian Y."/>
            <person name="Yu Z."/>
            <person name="Xu H.Jr."/>
            <person name="Zheng T."/>
        </authorList>
    </citation>
    <scope>NUCLEOTIDE SEQUENCE [LARGE SCALE GENOMIC DNA]</scope>
    <source>
        <strain evidence="3 4">KD52</strain>
    </source>
</reference>
<evidence type="ECO:0000256" key="2">
    <source>
        <dbReference type="SAM" id="SignalP"/>
    </source>
</evidence>
<dbReference type="Proteomes" id="UP000029736">
    <property type="component" value="Unassembled WGS sequence"/>
</dbReference>
<dbReference type="PROSITE" id="PS50005">
    <property type="entry name" value="TPR"/>
    <property type="match status" value="1"/>
</dbReference>
<feature type="signal peptide" evidence="2">
    <location>
        <begin position="1"/>
        <end position="20"/>
    </location>
</feature>
<dbReference type="InterPro" id="IPR019734">
    <property type="entry name" value="TPR_rpt"/>
</dbReference>
<keyword evidence="4" id="KW-1185">Reference proteome</keyword>
<keyword evidence="2" id="KW-0732">Signal</keyword>
<gene>
    <name evidence="3" type="ORF">IX84_05580</name>
</gene>
<dbReference type="EMBL" id="JPOS01000012">
    <property type="protein sequence ID" value="KGE89220.1"/>
    <property type="molecule type" value="Genomic_DNA"/>
</dbReference>
<dbReference type="STRING" id="1524460.IX84_05580"/>